<dbReference type="Pfam" id="PF16870">
    <property type="entry name" value="OxoGdeHyase_C"/>
    <property type="match status" value="1"/>
</dbReference>
<evidence type="ECO:0000256" key="2">
    <source>
        <dbReference type="ARBA" id="ARBA00006936"/>
    </source>
</evidence>
<dbReference type="PIRSF" id="PIRSF000157">
    <property type="entry name" value="Oxoglu_dh_E1"/>
    <property type="match status" value="1"/>
</dbReference>
<reference evidence="7 8" key="1">
    <citation type="journal article" date="2024" name="Nat. Commun.">
        <title>Phylogenomics reveals the evolutionary origins of lichenization in chlorophyte algae.</title>
        <authorList>
            <person name="Puginier C."/>
            <person name="Libourel C."/>
            <person name="Otte J."/>
            <person name="Skaloud P."/>
            <person name="Haon M."/>
            <person name="Grisel S."/>
            <person name="Petersen M."/>
            <person name="Berrin J.G."/>
            <person name="Delaux P.M."/>
            <person name="Dal Grande F."/>
            <person name="Keller J."/>
        </authorList>
    </citation>
    <scope>NUCLEOTIDE SEQUENCE [LARGE SCALE GENOMIC DNA]</scope>
    <source>
        <strain evidence="7 8">SAG 216-7</strain>
    </source>
</reference>
<dbReference type="SUPFAM" id="SSF52518">
    <property type="entry name" value="Thiamin diphosphate-binding fold (THDP-binding)"/>
    <property type="match status" value="3"/>
</dbReference>
<dbReference type="InterPro" id="IPR029061">
    <property type="entry name" value="THDP-binding"/>
</dbReference>
<accession>A0ABR2YGK7</accession>
<keyword evidence="8" id="KW-1185">Reference proteome</keyword>
<dbReference type="PANTHER" id="PTHR23152">
    <property type="entry name" value="2-OXOGLUTARATE DEHYDROGENASE"/>
    <property type="match status" value="1"/>
</dbReference>
<evidence type="ECO:0000313" key="8">
    <source>
        <dbReference type="Proteomes" id="UP001491310"/>
    </source>
</evidence>
<keyword evidence="4" id="KW-0786">Thiamine pyrophosphate</keyword>
<dbReference type="Gene3D" id="1.10.287.1150">
    <property type="entry name" value="TPP helical domain"/>
    <property type="match status" value="1"/>
</dbReference>
<keyword evidence="3" id="KW-0560">Oxidoreductase</keyword>
<dbReference type="Pfam" id="PF00676">
    <property type="entry name" value="E1_dh"/>
    <property type="match status" value="1"/>
</dbReference>
<dbReference type="Gene3D" id="3.40.50.12470">
    <property type="match status" value="3"/>
</dbReference>
<dbReference type="EMBL" id="JALJOT010000012">
    <property type="protein sequence ID" value="KAK9904841.1"/>
    <property type="molecule type" value="Genomic_DNA"/>
</dbReference>
<gene>
    <name evidence="7" type="ORF">WJX75_003606</name>
</gene>
<comment type="similarity">
    <text evidence="2">Belongs to the alpha-ketoglutarate dehydrogenase family.</text>
</comment>
<dbReference type="InterPro" id="IPR005475">
    <property type="entry name" value="Transketolase-like_Pyr-bd"/>
</dbReference>
<comment type="caution">
    <text evidence="7">The sequence shown here is derived from an EMBL/GenBank/DDBJ whole genome shotgun (WGS) entry which is preliminary data.</text>
</comment>
<evidence type="ECO:0000256" key="3">
    <source>
        <dbReference type="ARBA" id="ARBA00023002"/>
    </source>
</evidence>
<dbReference type="InterPro" id="IPR011603">
    <property type="entry name" value="2oxoglutarate_DH_E1"/>
</dbReference>
<dbReference type="SMART" id="SM00861">
    <property type="entry name" value="Transket_pyr"/>
    <property type="match status" value="1"/>
</dbReference>
<dbReference type="Gene3D" id="3.40.50.11610">
    <property type="entry name" value="Multifunctional 2-oxoglutarate metabolism enzyme, C-terminal domain"/>
    <property type="match status" value="1"/>
</dbReference>
<evidence type="ECO:0000259" key="6">
    <source>
        <dbReference type="SMART" id="SM00861"/>
    </source>
</evidence>
<evidence type="ECO:0000256" key="4">
    <source>
        <dbReference type="ARBA" id="ARBA00023052"/>
    </source>
</evidence>
<evidence type="ECO:0000256" key="1">
    <source>
        <dbReference type="ARBA" id="ARBA00001964"/>
    </source>
</evidence>
<dbReference type="Gene3D" id="3.40.50.970">
    <property type="match status" value="1"/>
</dbReference>
<feature type="domain" description="Transketolase-like pyrimidine-binding" evidence="6">
    <location>
        <begin position="643"/>
        <end position="831"/>
    </location>
</feature>
<comment type="cofactor">
    <cofactor evidence="1">
        <name>thiamine diphosphate</name>
        <dbReference type="ChEBI" id="CHEBI:58937"/>
    </cofactor>
</comment>
<dbReference type="CDD" id="cd02016">
    <property type="entry name" value="TPP_E1_OGDC_like"/>
    <property type="match status" value="1"/>
</dbReference>
<dbReference type="PANTHER" id="PTHR23152:SF35">
    <property type="entry name" value="2-OXOGLUTARATE DEHYDROGENASE E1 COMPONENT"/>
    <property type="match status" value="1"/>
</dbReference>
<feature type="region of interest" description="Disordered" evidence="5">
    <location>
        <begin position="608"/>
        <end position="633"/>
    </location>
</feature>
<dbReference type="InterPro" id="IPR001017">
    <property type="entry name" value="DH_E1"/>
</dbReference>
<proteinExistence type="inferred from homology"/>
<organism evidence="7 8">
    <name type="scientific">Coccomyxa subellipsoidea</name>
    <dbReference type="NCBI Taxonomy" id="248742"/>
    <lineage>
        <taxon>Eukaryota</taxon>
        <taxon>Viridiplantae</taxon>
        <taxon>Chlorophyta</taxon>
        <taxon>core chlorophytes</taxon>
        <taxon>Trebouxiophyceae</taxon>
        <taxon>Trebouxiophyceae incertae sedis</taxon>
        <taxon>Coccomyxaceae</taxon>
        <taxon>Coccomyxa</taxon>
    </lineage>
</organism>
<sequence length="1103" mass="121389">MCGAHLCRSVRPLARGDLGNKLRASSTTSQRGDIADTLKLIQVLQAYRSHGHLSAALDPLQRLRGPWFTECQNWTSPRNSLLERIGQLNRNLPADEKAAWLAAQIGMELPTMSSRQFFVGGALSAGEPLSLDTWSLPAVVEHMQDAYCGTLTAELDHLASQEEQRWLADKIERREPISAAQRVRILRTLVHADIFERFLALHFPKSKRFGVEGCEALLPGVDALVERCAAGGVRRIEVGMAHRGRLSLLCNLLHKPPGALFAQMENGQSDYRVGDVKYHLGDTATLAFGKGPEKQEIRVSIAPNPSHLEAVNPVVMGLVRAVQTRLGPGSQRSVAGLLIHGDAAFAGLGIVAECLQLSNTPGFTVGGMLHIVVNNQVGFTTAPREGRSSVHATDVAKAIGAPVLHANADDPEAVVMACRIAADWRHRFKKDIVVDLVGYRRHGHNELDNPQATLPLTYTRIQAHPCVLDIYADRLQHRGLNPPTLLDSLKAEVQAAYEEEFAAYEAGLYREQPRDWLATSWQGDALQAMASDPSIRQVPEARQEPTGLPLATLQWVGRSICAAPADFSRHPEVDRLCQSRLAMVEDKNGRVDFGMAEALAFGTLALHRGVRPPSTDPANSRDRHELQPSTVDSQLQQEELIGKDADAAAGLNLGAYAVRLSGQDVERGTFNHRHAVQYDCKTAERRVALNCIQPGMQERVEVWNSPLSEAGVLGFEYGYSLGNERRGLTVFEAQFGDFVNNAQCIIDQFISAGEERWGQTSGLVLQLPHGFEGQGPDHSSARVERFLQLANDDADHLPGQSPAQLREISATFAALARAYGGQLNREQIVEVLLAAGVGEGGELAELLWTEMGLSEDAHITQDAWEGFMVQYSRRFAERQANLFVVCATTPAQLFHALRRQMNRPFVKPLVLLTPKWLLHHRPATSALADFTAGTFFNRVIDDGKASDNTRHKAVNRATGEAFLLPPDQIRRVILCCGQIYYHLSRARRARRIRDTVLVRLEQITPFPSDLLFKVIAQYGNAEVVWCQEEPKNMGAYFYIKPRLATAMRELGSPAGMQPRPLRYVGRTASASVATASIAIHRNETKSIIDSALSPAPIEADVKI</sequence>
<dbReference type="Pfam" id="PF02779">
    <property type="entry name" value="Transket_pyr"/>
    <property type="match status" value="1"/>
</dbReference>
<dbReference type="InterPro" id="IPR031717">
    <property type="entry name" value="ODO-1/KGD_C"/>
</dbReference>
<evidence type="ECO:0000256" key="5">
    <source>
        <dbReference type="SAM" id="MobiDB-lite"/>
    </source>
</evidence>
<name>A0ABR2YGK7_9CHLO</name>
<evidence type="ECO:0000313" key="7">
    <source>
        <dbReference type="EMBL" id="KAK9904841.1"/>
    </source>
</evidence>
<dbReference type="InterPro" id="IPR042179">
    <property type="entry name" value="KGD_C_sf"/>
</dbReference>
<dbReference type="Proteomes" id="UP001491310">
    <property type="component" value="Unassembled WGS sequence"/>
</dbReference>
<protein>
    <recommendedName>
        <fullName evidence="6">Transketolase-like pyrimidine-binding domain-containing protein</fullName>
    </recommendedName>
</protein>